<evidence type="ECO:0000256" key="1">
    <source>
        <dbReference type="ARBA" id="ARBA00006484"/>
    </source>
</evidence>
<keyword evidence="6" id="KW-1185">Reference proteome</keyword>
<comment type="similarity">
    <text evidence="1 3">Belongs to the short-chain dehydrogenases/reductases (SDR) family.</text>
</comment>
<sequence>MSRLRGKTIVLTGSSSGIGAVAAQKMARAGARLCLVARNETQLREVQQSIQRAGGEAWIYPADLTVEDEAAACAEAILAEHARVDVLINNAARSIRRPIVEALDRLHDYQRTMQINYLGAVSLTLKLLPRMLAQGHGQVVNISTLSTQVPIPLFSAYLASKSALESFSRSLQAELGHQGIDVTVVHFPMVRTPMSSKTSIYKHMRMMDSDGAADWLIRAVEKRPARIASPLGNVGSVILAAVPGPATRFTQPLFRLMDWRLKNKLKKEGVE</sequence>
<dbReference type="InterPro" id="IPR036291">
    <property type="entry name" value="NAD(P)-bd_dom_sf"/>
</dbReference>
<dbReference type="PANTHER" id="PTHR44196:SF1">
    <property type="entry name" value="DEHYDROGENASE_REDUCTASE SDR FAMILY MEMBER 7B"/>
    <property type="match status" value="1"/>
</dbReference>
<proteinExistence type="inferred from homology"/>
<name>A0A0B4XT06_9GAMM</name>
<dbReference type="GO" id="GO:0016020">
    <property type="term" value="C:membrane"/>
    <property type="evidence" value="ECO:0007669"/>
    <property type="project" value="TreeGrafter"/>
</dbReference>
<dbReference type="GO" id="GO:0016491">
    <property type="term" value="F:oxidoreductase activity"/>
    <property type="evidence" value="ECO:0007669"/>
    <property type="project" value="UniProtKB-KW"/>
</dbReference>
<dbReference type="PRINTS" id="PR00081">
    <property type="entry name" value="GDHRDH"/>
</dbReference>
<dbReference type="RefSeq" id="WP_008733617.1">
    <property type="nucleotide sequence ID" value="NZ_CP004387.1"/>
</dbReference>
<feature type="domain" description="Ketoreductase" evidence="4">
    <location>
        <begin position="7"/>
        <end position="193"/>
    </location>
</feature>
<dbReference type="PRINTS" id="PR00080">
    <property type="entry name" value="SDRFAMILY"/>
</dbReference>
<dbReference type="EMBL" id="CP004387">
    <property type="protein sequence ID" value="AJD49432.1"/>
    <property type="molecule type" value="Genomic_DNA"/>
</dbReference>
<evidence type="ECO:0000256" key="3">
    <source>
        <dbReference type="RuleBase" id="RU000363"/>
    </source>
</evidence>
<dbReference type="HOGENOM" id="CLU_010194_2_1_6"/>
<accession>A0A0B4XT06</accession>
<protein>
    <submittedName>
        <fullName evidence="5">Fatty acyl-CoA reductase</fullName>
    </submittedName>
</protein>
<gene>
    <name evidence="5" type="ORF">S7S_15100</name>
</gene>
<dbReference type="Gene3D" id="3.40.50.720">
    <property type="entry name" value="NAD(P)-binding Rossmann-like Domain"/>
    <property type="match status" value="1"/>
</dbReference>
<evidence type="ECO:0000313" key="6">
    <source>
        <dbReference type="Proteomes" id="UP000006764"/>
    </source>
</evidence>
<keyword evidence="2" id="KW-0560">Oxidoreductase</keyword>
<dbReference type="KEGG" id="apac:S7S_15100"/>
<dbReference type="STRING" id="391936.S7S_15100"/>
<dbReference type="SMART" id="SM00822">
    <property type="entry name" value="PKS_KR"/>
    <property type="match status" value="1"/>
</dbReference>
<dbReference type="PANTHER" id="PTHR44196">
    <property type="entry name" value="DEHYDROGENASE/REDUCTASE SDR FAMILY MEMBER 7B"/>
    <property type="match status" value="1"/>
</dbReference>
<evidence type="ECO:0000256" key="2">
    <source>
        <dbReference type="ARBA" id="ARBA00023002"/>
    </source>
</evidence>
<dbReference type="InterPro" id="IPR002347">
    <property type="entry name" value="SDR_fam"/>
</dbReference>
<evidence type="ECO:0000259" key="4">
    <source>
        <dbReference type="SMART" id="SM00822"/>
    </source>
</evidence>
<dbReference type="SUPFAM" id="SSF51735">
    <property type="entry name" value="NAD(P)-binding Rossmann-fold domains"/>
    <property type="match status" value="1"/>
</dbReference>
<dbReference type="AlphaFoldDB" id="A0A0B4XT06"/>
<dbReference type="Proteomes" id="UP000006764">
    <property type="component" value="Chromosome"/>
</dbReference>
<organism evidence="5 6">
    <name type="scientific">Isoalcanivorax pacificus W11-5</name>
    <dbReference type="NCBI Taxonomy" id="391936"/>
    <lineage>
        <taxon>Bacteria</taxon>
        <taxon>Pseudomonadati</taxon>
        <taxon>Pseudomonadota</taxon>
        <taxon>Gammaproteobacteria</taxon>
        <taxon>Oceanospirillales</taxon>
        <taxon>Alcanivoracaceae</taxon>
        <taxon>Isoalcanivorax</taxon>
    </lineage>
</organism>
<evidence type="ECO:0000313" key="5">
    <source>
        <dbReference type="EMBL" id="AJD49432.1"/>
    </source>
</evidence>
<dbReference type="Pfam" id="PF00106">
    <property type="entry name" value="adh_short"/>
    <property type="match status" value="1"/>
</dbReference>
<dbReference type="OrthoDB" id="9810734at2"/>
<reference evidence="5 6" key="1">
    <citation type="journal article" date="2012" name="J. Bacteriol.">
        <title>Genome sequence of an alkane-degrading bacterium, Alcanivorax pacificus type strain W11-5, isolated from deep sea sediment.</title>
        <authorList>
            <person name="Lai Q."/>
            <person name="Shao Z."/>
        </authorList>
    </citation>
    <scope>NUCLEOTIDE SEQUENCE [LARGE SCALE GENOMIC DNA]</scope>
    <source>
        <strain evidence="5 6">W11-5</strain>
    </source>
</reference>
<dbReference type="InterPro" id="IPR057326">
    <property type="entry name" value="KR_dom"/>
</dbReference>